<evidence type="ECO:0000313" key="2">
    <source>
        <dbReference type="Proteomes" id="UP000005267"/>
    </source>
</evidence>
<reference evidence="2" key="2">
    <citation type="journal article" date="2013" name="PLoS ONE">
        <title>Genome implosion elicits host-confinement in Alcaligenaceae: evidence from the comparative genomics of Tetrathiobacter kashmirensis, a pathogen in the making.</title>
        <authorList>
            <person name="Ghosh W."/>
            <person name="Alam M."/>
            <person name="Roy C."/>
            <person name="Pyne P."/>
            <person name="George A."/>
            <person name="Chakraborty R."/>
            <person name="Majumder S."/>
            <person name="Agarwal A."/>
            <person name="Chakraborty S."/>
            <person name="Majumdar S."/>
            <person name="Gupta S.K."/>
        </authorList>
    </citation>
    <scope>NUCLEOTIDE SEQUENCE [LARGE SCALE GENOMIC DNA]</scope>
    <source>
        <strain evidence="2">WT001</strain>
    </source>
</reference>
<organism evidence="1 2">
    <name type="scientific">Advenella kashmirensis (strain DSM 17095 / LMG 22695 / WT001)</name>
    <name type="common">Tetrathiobacter kashmirensis</name>
    <dbReference type="NCBI Taxonomy" id="1036672"/>
    <lineage>
        <taxon>Bacteria</taxon>
        <taxon>Pseudomonadati</taxon>
        <taxon>Pseudomonadota</taxon>
        <taxon>Betaproteobacteria</taxon>
        <taxon>Burkholderiales</taxon>
        <taxon>Alcaligenaceae</taxon>
    </lineage>
</organism>
<keyword evidence="1" id="KW-0436">Ligase</keyword>
<dbReference type="EMBL" id="CP003555">
    <property type="protein sequence ID" value="AFK61057.1"/>
    <property type="molecule type" value="Genomic_DNA"/>
</dbReference>
<dbReference type="AlphaFoldDB" id="I3U7R9"/>
<evidence type="ECO:0000313" key="1">
    <source>
        <dbReference type="EMBL" id="AFK61057.1"/>
    </source>
</evidence>
<dbReference type="Proteomes" id="UP000005267">
    <property type="component" value="Chromosome"/>
</dbReference>
<dbReference type="GO" id="GO:0016874">
    <property type="term" value="F:ligase activity"/>
    <property type="evidence" value="ECO:0007669"/>
    <property type="project" value="UniProtKB-KW"/>
</dbReference>
<accession>I3U7R9</accession>
<protein>
    <submittedName>
        <fullName evidence="1">Long-chain-fatty-acid--CoA ligase</fullName>
    </submittedName>
</protein>
<name>I3U7R9_ADVKW</name>
<reference evidence="1 2" key="1">
    <citation type="journal article" date="2011" name="J. Bacteriol.">
        <title>Whole-genome shotgun sequencing of the sulfur-oxidizing chemoautotroph Tetrathiobacter kashmirensis.</title>
        <authorList>
            <person name="Ghosh W."/>
            <person name="George A."/>
            <person name="Agarwal A."/>
            <person name="Raj P."/>
            <person name="Alam M."/>
            <person name="Pyne P."/>
            <person name="Das Gupta S.K."/>
        </authorList>
    </citation>
    <scope>NUCLEOTIDE SEQUENCE [LARGE SCALE GENOMIC DNA]</scope>
    <source>
        <strain evidence="1 2">WT001</strain>
    </source>
</reference>
<dbReference type="HOGENOM" id="CLU_3303475_0_0_4"/>
<keyword evidence="2" id="KW-1185">Reference proteome</keyword>
<gene>
    <name evidence="1" type="ordered locus">TKWG_02035</name>
</gene>
<dbReference type="KEGG" id="aka:TKWG_02035"/>
<sequence length="39" mass="4389">MTFMPPTLIYKLIAAAESEKDFPCLRLLIYGGAACRQKK</sequence>
<proteinExistence type="predicted"/>